<organism evidence="2 3">
    <name type="scientific">Saccharopolyspora spinosa</name>
    <dbReference type="NCBI Taxonomy" id="60894"/>
    <lineage>
        <taxon>Bacteria</taxon>
        <taxon>Bacillati</taxon>
        <taxon>Actinomycetota</taxon>
        <taxon>Actinomycetes</taxon>
        <taxon>Pseudonocardiales</taxon>
        <taxon>Pseudonocardiaceae</taxon>
        <taxon>Saccharopolyspora</taxon>
    </lineage>
</organism>
<evidence type="ECO:0000313" key="2">
    <source>
        <dbReference type="EMBL" id="PKW18695.1"/>
    </source>
</evidence>
<dbReference type="Pfam" id="PF18145">
    <property type="entry name" value="SAVED"/>
    <property type="match status" value="1"/>
</dbReference>
<reference evidence="2" key="1">
    <citation type="submission" date="2017-12" db="EMBL/GenBank/DDBJ databases">
        <title>Sequencing the genomes of 1000 Actinobacteria strains.</title>
        <authorList>
            <person name="Klenk H.-P."/>
        </authorList>
    </citation>
    <scope>NUCLEOTIDE SEQUENCE [LARGE SCALE GENOMIC DNA]</scope>
    <source>
        <strain evidence="2">DSM 44228</strain>
    </source>
</reference>
<accession>A0A2N3Y752</accession>
<dbReference type="STRING" id="994479.GCA_000194155_04838"/>
<evidence type="ECO:0000259" key="1">
    <source>
        <dbReference type="Pfam" id="PF18145"/>
    </source>
</evidence>
<keyword evidence="3" id="KW-1185">Reference proteome</keyword>
<evidence type="ECO:0000313" key="3">
    <source>
        <dbReference type="Proteomes" id="UP000233786"/>
    </source>
</evidence>
<name>A0A2N3Y752_SACSN</name>
<feature type="domain" description="SMODS-associated and fused to various effectors" evidence="1">
    <location>
        <begin position="311"/>
        <end position="492"/>
    </location>
</feature>
<sequence>MAHLPTASPTSVRTTGDYYQWLVAWEACLALLRETAARSHNPVRAVGVELNGVGNLDDVVLLRDVRPNTYKQVKYAVDSATPVNEEYLTKPSANGGPSILAKIAKTWKGLTADGGSADLRLVTNRAADSEDGLMAGRDSRTGLLMPKAAVGGAKSDRGKARARWAQEAGLTEAELIDLLSVLRFDLPLDMVWYQEHLRLLMAVTGLRHDQRALEEGAGWVAKMIREGQRQLTLTMIETAVAELDLKAGPARAVLSIATLKPDPLASDADHAINWIDRFDGDSAYTKRRPLSPNTWSQLQADIEAAPGRLPAETTAVSVTGSIRLAPAFLVGTTFRMVTGTDLAAVQRGRAGSQLWSTNDPSDTALVPGVSEDEIGQGDEIAVAIAVATDPTQDVLEYLREQNIPVRKLIVLTPPDGVANDNSLPDSTAANALAVGIRDHLRRSTRRVRRMHLFLACPMGLAVLLGNRWNRLCQTVVYEDIKIDDGYEPAFTVEA</sequence>
<dbReference type="NCBIfam" id="NF033611">
    <property type="entry name" value="SAVED"/>
    <property type="match status" value="1"/>
</dbReference>
<dbReference type="OrthoDB" id="7776223at2"/>
<dbReference type="AlphaFoldDB" id="A0A2N3Y752"/>
<comment type="caution">
    <text evidence="2">The sequence shown here is derived from an EMBL/GenBank/DDBJ whole genome shotgun (WGS) entry which is preliminary data.</text>
</comment>
<dbReference type="Proteomes" id="UP000233786">
    <property type="component" value="Unassembled WGS sequence"/>
</dbReference>
<gene>
    <name evidence="2" type="ORF">A8926_6815</name>
</gene>
<dbReference type="InterPro" id="IPR040836">
    <property type="entry name" value="SAVED"/>
</dbReference>
<protein>
    <recommendedName>
        <fullName evidence="1">SMODS-associated and fused to various effectors domain-containing protein</fullName>
    </recommendedName>
</protein>
<dbReference type="EMBL" id="PJNB01000001">
    <property type="protein sequence ID" value="PKW18695.1"/>
    <property type="molecule type" value="Genomic_DNA"/>
</dbReference>
<proteinExistence type="predicted"/>